<dbReference type="GeneID" id="90036703"/>
<feature type="transmembrane region" description="Helical" evidence="9">
    <location>
        <begin position="74"/>
        <end position="93"/>
    </location>
</feature>
<dbReference type="Gene3D" id="1.20.1250.20">
    <property type="entry name" value="MFS general substrate transporter like domains"/>
    <property type="match status" value="1"/>
</dbReference>
<comment type="caution">
    <text evidence="11">The sequence shown here is derived from an EMBL/GenBank/DDBJ whole genome shotgun (WGS) entry which is preliminary data.</text>
</comment>
<keyword evidence="3 7" id="KW-0813">Transport</keyword>
<evidence type="ECO:0000256" key="4">
    <source>
        <dbReference type="ARBA" id="ARBA00022692"/>
    </source>
</evidence>
<organism evidence="11 12">
    <name type="scientific">Myxozyma melibiosi</name>
    <dbReference type="NCBI Taxonomy" id="54550"/>
    <lineage>
        <taxon>Eukaryota</taxon>
        <taxon>Fungi</taxon>
        <taxon>Dikarya</taxon>
        <taxon>Ascomycota</taxon>
        <taxon>Saccharomycotina</taxon>
        <taxon>Lipomycetes</taxon>
        <taxon>Lipomycetales</taxon>
        <taxon>Lipomycetaceae</taxon>
        <taxon>Myxozyma</taxon>
    </lineage>
</organism>
<keyword evidence="12" id="KW-1185">Reference proteome</keyword>
<dbReference type="SUPFAM" id="SSF103473">
    <property type="entry name" value="MFS general substrate transporter"/>
    <property type="match status" value="1"/>
</dbReference>
<dbReference type="InterPro" id="IPR003663">
    <property type="entry name" value="Sugar/inositol_transpt"/>
</dbReference>
<keyword evidence="4 9" id="KW-0812">Transmembrane</keyword>
<sequence>MGFLPTYKIVDHYETKTLLMFLNLVAGVSIFFFGYDQGMMSGVNNSPNYATRMRFGYGNEEGGVVVTNSTRQGGIVAIYYFGTLLGAVAGGYLGDKLGRVKSIAVGCAWAVLGASLQCSAMNIAWMCCARVINGVGTGILNAVVPVYSAETAEYKSRGMFIAFEFTLNIFGVVVAYWLEYGLSYVNGGYSDVRWRLSIGFQIIPLLFLFAAIWVFPESPRWLVKNGQTEEARYILQRLRGTETDEAETELQDILHIVELEHENSKLNSYWNMFFGIGSGDLHLGRRVQLVIWLQILQEWIGIAGITVYAPTIFSNAGFDTDKSNWLSGLNNVFYMFATIINAFTVDRFGRRMTLYWGAIAQGIAMFLAGGFSRAQINYPDNTSWGAASASFIFIYTSVFGATWLVVPWLYPTEVFPLEVRARGNAFGVIGWSIGNGWLTLLCPIMFNHIGEKTLYIFGACNAISIPIVYCLYPETAKRTLEEVDFLFAAKTPWAWDAEKEFKRLSDEDRVNRVNRPVGGAKAHELDNLQGSSAGDSASSQAGSVMNAAGKD</sequence>
<reference evidence="11 12" key="1">
    <citation type="submission" date="2024-03" db="EMBL/GenBank/DDBJ databases">
        <title>Genome-scale model development and genomic sequencing of the oleaginous clade Lipomyces.</title>
        <authorList>
            <consortium name="Lawrence Berkeley National Laboratory"/>
            <person name="Czajka J.J."/>
            <person name="Han Y."/>
            <person name="Kim J."/>
            <person name="Mondo S.J."/>
            <person name="Hofstad B.A."/>
            <person name="Robles A."/>
            <person name="Haridas S."/>
            <person name="Riley R."/>
            <person name="LaButti K."/>
            <person name="Pangilinan J."/>
            <person name="Andreopoulos W."/>
            <person name="Lipzen A."/>
            <person name="Yan J."/>
            <person name="Wang M."/>
            <person name="Ng V."/>
            <person name="Grigoriev I.V."/>
            <person name="Spatafora J.W."/>
            <person name="Magnuson J.K."/>
            <person name="Baker S.E."/>
            <person name="Pomraning K.R."/>
        </authorList>
    </citation>
    <scope>NUCLEOTIDE SEQUENCE [LARGE SCALE GENOMIC DNA]</scope>
    <source>
        <strain evidence="11 12">Phaff 52-87</strain>
    </source>
</reference>
<accession>A0ABR1F123</accession>
<evidence type="ECO:0000256" key="7">
    <source>
        <dbReference type="RuleBase" id="RU003346"/>
    </source>
</evidence>
<dbReference type="InterPro" id="IPR050360">
    <property type="entry name" value="MFS_Sugar_Transporters"/>
</dbReference>
<evidence type="ECO:0000256" key="8">
    <source>
        <dbReference type="SAM" id="MobiDB-lite"/>
    </source>
</evidence>
<feature type="region of interest" description="Disordered" evidence="8">
    <location>
        <begin position="515"/>
        <end position="551"/>
    </location>
</feature>
<dbReference type="Proteomes" id="UP001498771">
    <property type="component" value="Unassembled WGS sequence"/>
</dbReference>
<feature type="transmembrane region" description="Helical" evidence="9">
    <location>
        <begin position="18"/>
        <end position="35"/>
    </location>
</feature>
<dbReference type="InterPro" id="IPR005829">
    <property type="entry name" value="Sugar_transporter_CS"/>
</dbReference>
<evidence type="ECO:0000313" key="12">
    <source>
        <dbReference type="Proteomes" id="UP001498771"/>
    </source>
</evidence>
<feature type="transmembrane region" description="Helical" evidence="9">
    <location>
        <begin position="325"/>
        <end position="345"/>
    </location>
</feature>
<dbReference type="InterPro" id="IPR036259">
    <property type="entry name" value="MFS_trans_sf"/>
</dbReference>
<feature type="transmembrane region" description="Helical" evidence="9">
    <location>
        <begin position="423"/>
        <end position="446"/>
    </location>
</feature>
<feature type="transmembrane region" description="Helical" evidence="9">
    <location>
        <begin position="352"/>
        <end position="371"/>
    </location>
</feature>
<dbReference type="PANTHER" id="PTHR48022:SF78">
    <property type="entry name" value="MONOSACCHARIDE TRANSPORTER, PUTATIVE (AFU_ORTHOLOGUE AFUA_2G02110)-RELATED"/>
    <property type="match status" value="1"/>
</dbReference>
<dbReference type="PROSITE" id="PS00217">
    <property type="entry name" value="SUGAR_TRANSPORT_2"/>
    <property type="match status" value="1"/>
</dbReference>
<keyword evidence="6 9" id="KW-0472">Membrane</keyword>
<evidence type="ECO:0000256" key="3">
    <source>
        <dbReference type="ARBA" id="ARBA00022448"/>
    </source>
</evidence>
<evidence type="ECO:0000256" key="5">
    <source>
        <dbReference type="ARBA" id="ARBA00022989"/>
    </source>
</evidence>
<protein>
    <submittedName>
        <fullName evidence="11">General substrate transporter</fullName>
    </submittedName>
</protein>
<dbReference type="PANTHER" id="PTHR48022">
    <property type="entry name" value="PLASTIDIC GLUCOSE TRANSPORTER 4"/>
    <property type="match status" value="1"/>
</dbReference>
<evidence type="ECO:0000313" key="11">
    <source>
        <dbReference type="EMBL" id="KAK7203517.1"/>
    </source>
</evidence>
<evidence type="ECO:0000256" key="1">
    <source>
        <dbReference type="ARBA" id="ARBA00004141"/>
    </source>
</evidence>
<feature type="transmembrane region" description="Helical" evidence="9">
    <location>
        <begin position="159"/>
        <end position="178"/>
    </location>
</feature>
<feature type="transmembrane region" description="Helical" evidence="9">
    <location>
        <begin position="198"/>
        <end position="215"/>
    </location>
</feature>
<dbReference type="InterPro" id="IPR005828">
    <property type="entry name" value="MFS_sugar_transport-like"/>
</dbReference>
<comment type="subcellular location">
    <subcellularLocation>
        <location evidence="1">Membrane</location>
        <topology evidence="1">Multi-pass membrane protein</topology>
    </subcellularLocation>
</comment>
<dbReference type="InterPro" id="IPR020846">
    <property type="entry name" value="MFS_dom"/>
</dbReference>
<keyword evidence="5 9" id="KW-1133">Transmembrane helix</keyword>
<feature type="transmembrane region" description="Helical" evidence="9">
    <location>
        <begin position="452"/>
        <end position="472"/>
    </location>
</feature>
<dbReference type="RefSeq" id="XP_064766550.1">
    <property type="nucleotide sequence ID" value="XM_064911191.1"/>
</dbReference>
<evidence type="ECO:0000259" key="10">
    <source>
        <dbReference type="PROSITE" id="PS50850"/>
    </source>
</evidence>
<dbReference type="PRINTS" id="PR00171">
    <property type="entry name" value="SUGRTRNSPORT"/>
</dbReference>
<feature type="compositionally biased region" description="Low complexity" evidence="8">
    <location>
        <begin position="529"/>
        <end position="543"/>
    </location>
</feature>
<dbReference type="NCBIfam" id="TIGR00879">
    <property type="entry name" value="SP"/>
    <property type="match status" value="1"/>
</dbReference>
<gene>
    <name evidence="11" type="ORF">BZA70DRAFT_268946</name>
</gene>
<proteinExistence type="inferred from homology"/>
<evidence type="ECO:0000256" key="6">
    <source>
        <dbReference type="ARBA" id="ARBA00023136"/>
    </source>
</evidence>
<evidence type="ECO:0000256" key="9">
    <source>
        <dbReference type="SAM" id="Phobius"/>
    </source>
</evidence>
<comment type="similarity">
    <text evidence="2 7">Belongs to the major facilitator superfamily. Sugar transporter (TC 2.A.1.1) family.</text>
</comment>
<feature type="domain" description="Major facilitator superfamily (MFS) profile" evidence="10">
    <location>
        <begin position="22"/>
        <end position="476"/>
    </location>
</feature>
<feature type="transmembrane region" description="Helical" evidence="9">
    <location>
        <begin position="391"/>
        <end position="411"/>
    </location>
</feature>
<dbReference type="EMBL" id="JBBJBU010000011">
    <property type="protein sequence ID" value="KAK7203517.1"/>
    <property type="molecule type" value="Genomic_DNA"/>
</dbReference>
<name>A0ABR1F123_9ASCO</name>
<dbReference type="PROSITE" id="PS50850">
    <property type="entry name" value="MFS"/>
    <property type="match status" value="1"/>
</dbReference>
<evidence type="ECO:0000256" key="2">
    <source>
        <dbReference type="ARBA" id="ARBA00010992"/>
    </source>
</evidence>
<feature type="transmembrane region" description="Helical" evidence="9">
    <location>
        <begin position="289"/>
        <end position="313"/>
    </location>
</feature>
<dbReference type="Pfam" id="PF00083">
    <property type="entry name" value="Sugar_tr"/>
    <property type="match status" value="1"/>
</dbReference>